<evidence type="ECO:0000313" key="2">
    <source>
        <dbReference type="Proteomes" id="UP001244207"/>
    </source>
</evidence>
<gene>
    <name evidence="1" type="ORF">BDZ83DRAFT_630391</name>
</gene>
<dbReference type="AlphaFoldDB" id="A0AAD8UDR7"/>
<dbReference type="GeneID" id="85392722"/>
<evidence type="ECO:0000313" key="1">
    <source>
        <dbReference type="EMBL" id="KAK1721290.1"/>
    </source>
</evidence>
<organism evidence="1 2">
    <name type="scientific">Glomerella acutata</name>
    <name type="common">Colletotrichum acutatum</name>
    <dbReference type="NCBI Taxonomy" id="27357"/>
    <lineage>
        <taxon>Eukaryota</taxon>
        <taxon>Fungi</taxon>
        <taxon>Dikarya</taxon>
        <taxon>Ascomycota</taxon>
        <taxon>Pezizomycotina</taxon>
        <taxon>Sordariomycetes</taxon>
        <taxon>Hypocreomycetidae</taxon>
        <taxon>Glomerellales</taxon>
        <taxon>Glomerellaceae</taxon>
        <taxon>Colletotrichum</taxon>
        <taxon>Colletotrichum acutatum species complex</taxon>
    </lineage>
</organism>
<name>A0AAD8UDR7_GLOAC</name>
<dbReference type="EMBL" id="JAHMHS010000086">
    <property type="protein sequence ID" value="KAK1721290.1"/>
    <property type="molecule type" value="Genomic_DNA"/>
</dbReference>
<dbReference type="Proteomes" id="UP001244207">
    <property type="component" value="Unassembled WGS sequence"/>
</dbReference>
<comment type="caution">
    <text evidence="1">The sequence shown here is derived from an EMBL/GenBank/DDBJ whole genome shotgun (WGS) entry which is preliminary data.</text>
</comment>
<accession>A0AAD8UDR7</accession>
<protein>
    <submittedName>
        <fullName evidence="1">Uncharacterized protein</fullName>
    </submittedName>
</protein>
<proteinExistence type="predicted"/>
<dbReference type="RefSeq" id="XP_060362086.1">
    <property type="nucleotide sequence ID" value="XM_060508823.1"/>
</dbReference>
<reference evidence="1" key="1">
    <citation type="submission" date="2021-12" db="EMBL/GenBank/DDBJ databases">
        <title>Comparative genomics, transcriptomics and evolutionary studies reveal genomic signatures of adaptation to plant cell wall in hemibiotrophic fungi.</title>
        <authorList>
            <consortium name="DOE Joint Genome Institute"/>
            <person name="Baroncelli R."/>
            <person name="Diaz J.F."/>
            <person name="Benocci T."/>
            <person name="Peng M."/>
            <person name="Battaglia E."/>
            <person name="Haridas S."/>
            <person name="Andreopoulos W."/>
            <person name="Labutti K."/>
            <person name="Pangilinan J."/>
            <person name="Floch G.L."/>
            <person name="Makela M.R."/>
            <person name="Henrissat B."/>
            <person name="Grigoriev I.V."/>
            <person name="Crouch J.A."/>
            <person name="De Vries R.P."/>
            <person name="Sukno S.A."/>
            <person name="Thon M.R."/>
        </authorList>
    </citation>
    <scope>NUCLEOTIDE SEQUENCE</scope>
    <source>
        <strain evidence="1">CBS 112980</strain>
    </source>
</reference>
<sequence>MVVLLTKYQAIDVSAIGRRGNIDGHCEPKLEDVGFARKDERGNVGTGFPVLENCSVMEWLLE</sequence>
<keyword evidence="2" id="KW-1185">Reference proteome</keyword>